<name>A0A844ZR79_9SPHN</name>
<comment type="caution">
    <text evidence="7">The sequence shown here is derived from an EMBL/GenBank/DDBJ whole genome shotgun (WGS) entry which is preliminary data.</text>
</comment>
<reference evidence="7 8" key="1">
    <citation type="submission" date="2019-12" db="EMBL/GenBank/DDBJ databases">
        <title>Genomic-based taxomic classification of the family Erythrobacteraceae.</title>
        <authorList>
            <person name="Xu L."/>
        </authorList>
    </citation>
    <scope>NUCLEOTIDE SEQUENCE [LARGE SCALE GENOMIC DNA]</scope>
    <source>
        <strain evidence="7 8">KCTC 52763</strain>
    </source>
</reference>
<dbReference type="Proteomes" id="UP000442714">
    <property type="component" value="Unassembled WGS sequence"/>
</dbReference>
<dbReference type="InterPro" id="IPR006367">
    <property type="entry name" value="Sirohaem_synthase_N"/>
</dbReference>
<dbReference type="GO" id="GO:0004325">
    <property type="term" value="F:ferrochelatase activity"/>
    <property type="evidence" value="ECO:0007669"/>
    <property type="project" value="InterPro"/>
</dbReference>
<dbReference type="RefSeq" id="WP_160602977.1">
    <property type="nucleotide sequence ID" value="NZ_WTYX01000001.1"/>
</dbReference>
<evidence type="ECO:0000256" key="2">
    <source>
        <dbReference type="ARBA" id="ARBA00012400"/>
    </source>
</evidence>
<dbReference type="OrthoDB" id="9815856at2"/>
<accession>A0A844ZR79</accession>
<dbReference type="NCBIfam" id="TIGR01470">
    <property type="entry name" value="cysG_Nterm"/>
    <property type="match status" value="1"/>
</dbReference>
<evidence type="ECO:0000256" key="6">
    <source>
        <dbReference type="ARBA" id="ARBA00047561"/>
    </source>
</evidence>
<dbReference type="InterPro" id="IPR035996">
    <property type="entry name" value="4pyrrol_Methylase_sf"/>
</dbReference>
<evidence type="ECO:0000256" key="5">
    <source>
        <dbReference type="ARBA" id="ARBA00023244"/>
    </source>
</evidence>
<dbReference type="InterPro" id="IPR014777">
    <property type="entry name" value="4pyrrole_Mease_sub1"/>
</dbReference>
<dbReference type="Gene3D" id="3.30.160.110">
    <property type="entry name" value="Siroheme synthase, domain 2"/>
    <property type="match status" value="1"/>
</dbReference>
<dbReference type="EC" id="1.3.1.76" evidence="2"/>
<keyword evidence="4" id="KW-0520">NAD</keyword>
<dbReference type="UniPathway" id="UPA00262">
    <property type="reaction ID" value="UER00222"/>
</dbReference>
<sequence>MISSLPLLHRIAGKKVVVIGEGEMGEAKRRLVERAGGIPCSETEAHQASLAFIALEDEKAASATAKRLRDKGLLVNVADRPDLCDFTTPSILDREPVLIAIGTSGASAGLAKQLRLRLEKLLPQSLGALASKLAAGRESMRSAFPDPSDRRRALDDALGEGGLLDPLNPSAPDRVEDWLQGDVSHAKPETIEIVLSSDNPEDLTLRQARLLGTADVVLHDTEVASAILDRARADALRCTLPFDANERDGLTIILRRK</sequence>
<dbReference type="PANTHER" id="PTHR35330:SF1">
    <property type="entry name" value="SIROHEME BIOSYNTHESIS PROTEIN MET8"/>
    <property type="match status" value="1"/>
</dbReference>
<dbReference type="AlphaFoldDB" id="A0A844ZR79"/>
<dbReference type="InterPro" id="IPR028161">
    <property type="entry name" value="Met8-like"/>
</dbReference>
<organism evidence="7 8">
    <name type="scientific">Pontixanthobacter aquaemixtae</name>
    <dbReference type="NCBI Taxonomy" id="1958940"/>
    <lineage>
        <taxon>Bacteria</taxon>
        <taxon>Pseudomonadati</taxon>
        <taxon>Pseudomonadota</taxon>
        <taxon>Alphaproteobacteria</taxon>
        <taxon>Sphingomonadales</taxon>
        <taxon>Erythrobacteraceae</taxon>
        <taxon>Pontixanthobacter</taxon>
    </lineage>
</organism>
<dbReference type="GO" id="GO:0019354">
    <property type="term" value="P:siroheme biosynthetic process"/>
    <property type="evidence" value="ECO:0007669"/>
    <property type="project" value="UniProtKB-UniPathway"/>
</dbReference>
<comment type="pathway">
    <text evidence="1">Porphyrin-containing compound metabolism; siroheme biosynthesis; sirohydrochlorin from precorrin-2: step 1/1.</text>
</comment>
<evidence type="ECO:0000256" key="3">
    <source>
        <dbReference type="ARBA" id="ARBA00023002"/>
    </source>
</evidence>
<keyword evidence="8" id="KW-1185">Reference proteome</keyword>
<gene>
    <name evidence="7" type="ORF">GRI41_02020</name>
</gene>
<dbReference type="Gene3D" id="3.40.1010.10">
    <property type="entry name" value="Cobalt-precorrin-4 Transmethylase, Domain 1"/>
    <property type="match status" value="1"/>
</dbReference>
<dbReference type="InterPro" id="IPR036291">
    <property type="entry name" value="NAD(P)-bd_dom_sf"/>
</dbReference>
<dbReference type="EMBL" id="WTYX01000001">
    <property type="protein sequence ID" value="MXO89590.1"/>
    <property type="molecule type" value="Genomic_DNA"/>
</dbReference>
<dbReference type="SUPFAM" id="SSF53790">
    <property type="entry name" value="Tetrapyrrole methylase"/>
    <property type="match status" value="1"/>
</dbReference>
<protein>
    <recommendedName>
        <fullName evidence="2">precorrin-2 dehydrogenase</fullName>
        <ecNumber evidence="2">1.3.1.76</ecNumber>
    </recommendedName>
</protein>
<dbReference type="GO" id="GO:0008168">
    <property type="term" value="F:methyltransferase activity"/>
    <property type="evidence" value="ECO:0007669"/>
    <property type="project" value="InterPro"/>
</dbReference>
<dbReference type="SUPFAM" id="SSF51735">
    <property type="entry name" value="NAD(P)-binding Rossmann-fold domains"/>
    <property type="match status" value="1"/>
</dbReference>
<dbReference type="SUPFAM" id="SSF75615">
    <property type="entry name" value="Siroheme synthase middle domains-like"/>
    <property type="match status" value="1"/>
</dbReference>
<dbReference type="Pfam" id="PF13241">
    <property type="entry name" value="NAD_binding_7"/>
    <property type="match status" value="1"/>
</dbReference>
<keyword evidence="5" id="KW-0627">Porphyrin biosynthesis</keyword>
<evidence type="ECO:0000313" key="8">
    <source>
        <dbReference type="Proteomes" id="UP000442714"/>
    </source>
</evidence>
<dbReference type="GO" id="GO:0043115">
    <property type="term" value="F:precorrin-2 dehydrogenase activity"/>
    <property type="evidence" value="ECO:0007669"/>
    <property type="project" value="UniProtKB-EC"/>
</dbReference>
<evidence type="ECO:0000256" key="4">
    <source>
        <dbReference type="ARBA" id="ARBA00023027"/>
    </source>
</evidence>
<keyword evidence="3" id="KW-0560">Oxidoreductase</keyword>
<proteinExistence type="predicted"/>
<dbReference type="PANTHER" id="PTHR35330">
    <property type="entry name" value="SIROHEME BIOSYNTHESIS PROTEIN MET8"/>
    <property type="match status" value="1"/>
</dbReference>
<comment type="catalytic activity">
    <reaction evidence="6">
        <text>precorrin-2 + NAD(+) = sirohydrochlorin + NADH + 2 H(+)</text>
        <dbReference type="Rhea" id="RHEA:15613"/>
        <dbReference type="ChEBI" id="CHEBI:15378"/>
        <dbReference type="ChEBI" id="CHEBI:57540"/>
        <dbReference type="ChEBI" id="CHEBI:57945"/>
        <dbReference type="ChEBI" id="CHEBI:58351"/>
        <dbReference type="ChEBI" id="CHEBI:58827"/>
        <dbReference type="EC" id="1.3.1.76"/>
    </reaction>
</comment>
<dbReference type="Gene3D" id="3.40.50.720">
    <property type="entry name" value="NAD(P)-binding Rossmann-like Domain"/>
    <property type="match status" value="1"/>
</dbReference>
<evidence type="ECO:0000313" key="7">
    <source>
        <dbReference type="EMBL" id="MXO89590.1"/>
    </source>
</evidence>
<evidence type="ECO:0000256" key="1">
    <source>
        <dbReference type="ARBA" id="ARBA00005010"/>
    </source>
</evidence>